<name>A0ABT0UNA5_9ACTN</name>
<comment type="caution">
    <text evidence="1">The sequence shown here is derived from an EMBL/GenBank/DDBJ whole genome shotgun (WGS) entry which is preliminary data.</text>
</comment>
<dbReference type="EMBL" id="JAMQAW010000023">
    <property type="protein sequence ID" value="MCM2390082.1"/>
    <property type="molecule type" value="Genomic_DNA"/>
</dbReference>
<reference evidence="1" key="1">
    <citation type="submission" date="2022-06" db="EMBL/GenBank/DDBJ databases">
        <title>Genome public.</title>
        <authorList>
            <person name="Sun Q."/>
        </authorList>
    </citation>
    <scope>NUCLEOTIDE SEQUENCE</scope>
    <source>
        <strain evidence="1">CWNU-1</strain>
    </source>
</reference>
<proteinExistence type="predicted"/>
<keyword evidence="2" id="KW-1185">Reference proteome</keyword>
<dbReference type="RefSeq" id="WP_250920424.1">
    <property type="nucleotide sequence ID" value="NZ_JAMQAW010000023.1"/>
</dbReference>
<protein>
    <submittedName>
        <fullName evidence="1">Uncharacterized protein</fullName>
    </submittedName>
</protein>
<gene>
    <name evidence="1" type="ORF">NBG84_17585</name>
</gene>
<accession>A0ABT0UNA5</accession>
<sequence length="170" mass="18088">MSGPGNHAPGSDAQGSQRRVCGVRAVLPLGLVALVLESTPTAGDPLDVETSLSCPLEEHATGWHYDLVWELDDPGNGEMWALWSDGGEPELVVIQPDCPVRNGRSGVEGEACTLFAWHSGGHSFEFIDPHHDEVLLSAVCAGLKAAVAKRLARSIHAPGERRAAQSREPL</sequence>
<evidence type="ECO:0000313" key="2">
    <source>
        <dbReference type="Proteomes" id="UP001431429"/>
    </source>
</evidence>
<evidence type="ECO:0000313" key="1">
    <source>
        <dbReference type="EMBL" id="MCM2390082.1"/>
    </source>
</evidence>
<organism evidence="1 2">
    <name type="scientific">Streptomyces albipurpureus</name>
    <dbReference type="NCBI Taxonomy" id="2897419"/>
    <lineage>
        <taxon>Bacteria</taxon>
        <taxon>Bacillati</taxon>
        <taxon>Actinomycetota</taxon>
        <taxon>Actinomycetes</taxon>
        <taxon>Kitasatosporales</taxon>
        <taxon>Streptomycetaceae</taxon>
        <taxon>Streptomyces</taxon>
    </lineage>
</organism>
<dbReference type="Proteomes" id="UP001431429">
    <property type="component" value="Unassembled WGS sequence"/>
</dbReference>